<name>A0AB35XJP1_9ACTN</name>
<evidence type="ECO:0000259" key="1">
    <source>
        <dbReference type="Pfam" id="PF09949"/>
    </source>
</evidence>
<gene>
    <name evidence="2" type="ORF">V7F78_01380</name>
</gene>
<evidence type="ECO:0000313" key="2">
    <source>
        <dbReference type="EMBL" id="MEH1545690.1"/>
    </source>
</evidence>
<dbReference type="RefSeq" id="WP_016667534.1">
    <property type="nucleotide sequence ID" value="NZ_CABKSM010000001.1"/>
</dbReference>
<dbReference type="Gene3D" id="3.40.50.1000">
    <property type="entry name" value="HAD superfamily/HAD-like"/>
    <property type="match status" value="1"/>
</dbReference>
<dbReference type="EMBL" id="JBAKUA010000001">
    <property type="protein sequence ID" value="MEH1545690.1"/>
    <property type="molecule type" value="Genomic_DNA"/>
</dbReference>
<comment type="caution">
    <text evidence="2">The sequence shown here is derived from an EMBL/GenBank/DDBJ whole genome shotgun (WGS) entry which is preliminary data.</text>
</comment>
<dbReference type="InterPro" id="IPR023214">
    <property type="entry name" value="HAD_sf"/>
</dbReference>
<proteinExistence type="predicted"/>
<dbReference type="Proteomes" id="UP001309299">
    <property type="component" value="Unassembled WGS sequence"/>
</dbReference>
<evidence type="ECO:0000313" key="3">
    <source>
        <dbReference type="Proteomes" id="UP001309299"/>
    </source>
</evidence>
<dbReference type="PANTHER" id="PTHR28208:SF3">
    <property type="entry name" value="PHOSPHATIDATE PHOSPHATASE APP1"/>
    <property type="match status" value="1"/>
</dbReference>
<sequence length="365" mass="41000">MSNRPFIGARVEDALHRRLNTTLRRRGWVPRVIGYRSYGSATHVRVLGRVVLTSPPGANPEEERHPDRSPLTRRNMLSIDLLSQRGWRNFLGLPAPGTEVVVDVNGEKITVLADRGGYVDVRVKNNGLQPGWHEVTLSTSGDTTKAKVLVVSRNTRFGIVSDIDDTVIATSLPRSLIAAWNSFVLTEQARKSIPGMARMYQKLLERHPDAPVVYVSTGAWNTYPFLVRFLARHGYPQGPLLLTDWGPTNTGWFRSGVDHKRTALRELARDFSDIEWVLVGDDGQHDIRIYSEFDELQPGHTRAIAIRELSTTQQVLAHGTTTVMEDRHRVQWTPESAPLVRAPDGDQLAPLLDKVLNHEDSPERP</sequence>
<dbReference type="Pfam" id="PF09949">
    <property type="entry name" value="APP1_cat"/>
    <property type="match status" value="1"/>
</dbReference>
<reference evidence="2" key="1">
    <citation type="submission" date="2024-02" db="EMBL/GenBank/DDBJ databases">
        <title>Bacterial skin colonization with Propionibacterium avidum as a risk factor for Periprosthetic Joint Infections - a single-center prospective study.</title>
        <authorList>
            <person name="Achermann Y."/>
        </authorList>
    </citation>
    <scope>NUCLEOTIDE SEQUENCE</scope>
    <source>
        <strain evidence="2">PAVI-2017310195</strain>
    </source>
</reference>
<feature type="domain" description="Phosphatidate phosphatase APP1 catalytic" evidence="1">
    <location>
        <begin position="157"/>
        <end position="308"/>
    </location>
</feature>
<organism evidence="2 3">
    <name type="scientific">Cutibacterium avidum</name>
    <dbReference type="NCBI Taxonomy" id="33010"/>
    <lineage>
        <taxon>Bacteria</taxon>
        <taxon>Bacillati</taxon>
        <taxon>Actinomycetota</taxon>
        <taxon>Actinomycetes</taxon>
        <taxon>Propionibacteriales</taxon>
        <taxon>Propionibacteriaceae</taxon>
        <taxon>Cutibacterium</taxon>
    </lineage>
</organism>
<dbReference type="PANTHER" id="PTHR28208">
    <property type="entry name" value="PHOSPHATIDATE PHOSPHATASE APP1"/>
    <property type="match status" value="1"/>
</dbReference>
<dbReference type="InterPro" id="IPR052935">
    <property type="entry name" value="Mg2+_PAP"/>
</dbReference>
<dbReference type="GO" id="GO:0008195">
    <property type="term" value="F:phosphatidate phosphatase activity"/>
    <property type="evidence" value="ECO:0007669"/>
    <property type="project" value="InterPro"/>
</dbReference>
<dbReference type="AlphaFoldDB" id="A0AB35XJP1"/>
<protein>
    <submittedName>
        <fullName evidence="2">Phosphatase domain-containing protein</fullName>
    </submittedName>
</protein>
<dbReference type="InterPro" id="IPR019236">
    <property type="entry name" value="APP1_cat"/>
</dbReference>
<accession>A0AB35XJP1</accession>